<keyword evidence="1 2" id="KW-0238">DNA-binding</keyword>
<feature type="domain" description="HTH tetR-type" evidence="3">
    <location>
        <begin position="1"/>
        <end position="61"/>
    </location>
</feature>
<dbReference type="EMBL" id="JACXXH010000002">
    <property type="protein sequence ID" value="MBD3862945.1"/>
    <property type="molecule type" value="Genomic_DNA"/>
</dbReference>
<evidence type="ECO:0000256" key="1">
    <source>
        <dbReference type="ARBA" id="ARBA00023125"/>
    </source>
</evidence>
<proteinExistence type="predicted"/>
<dbReference type="PANTHER" id="PTHR30328">
    <property type="entry name" value="TRANSCRIPTIONAL REPRESSOR"/>
    <property type="match status" value="1"/>
</dbReference>
<name>A0ABR8LSY5_9FLAO</name>
<evidence type="ECO:0000313" key="5">
    <source>
        <dbReference type="Proteomes" id="UP000627521"/>
    </source>
</evidence>
<feature type="DNA-binding region" description="H-T-H motif" evidence="2">
    <location>
        <begin position="24"/>
        <end position="43"/>
    </location>
</feature>
<gene>
    <name evidence="4" type="ORF">IEG06_05740</name>
</gene>
<dbReference type="Gene3D" id="1.10.357.10">
    <property type="entry name" value="Tetracycline Repressor, domain 2"/>
    <property type="match status" value="1"/>
</dbReference>
<sequence length="200" mass="23386">MITKAELLKCAITKFTQCGSKHVTLDDLASTLGISKKTIYTFFKNKEDLVSASLESLLNEYKTDINRIVNSNGKDPILCVILIYQRGFEYLKYFKPSFLFGLEKYYPKASLLFDNFSEELAHKTIQDLLIEAQLKGDIRPEINIELIVKIYFFRIDNLVFKENNLFEIYTKDELFKHLVLYNLKGIVSDIYTNKYLELKF</sequence>
<dbReference type="PRINTS" id="PR00455">
    <property type="entry name" value="HTHTETR"/>
</dbReference>
<dbReference type="PANTHER" id="PTHR30328:SF54">
    <property type="entry name" value="HTH-TYPE TRANSCRIPTIONAL REPRESSOR SCO4008"/>
    <property type="match status" value="1"/>
</dbReference>
<protein>
    <submittedName>
        <fullName evidence="4">TetR/AcrR family transcriptional regulator</fullName>
    </submittedName>
</protein>
<comment type="caution">
    <text evidence="4">The sequence shown here is derived from an EMBL/GenBank/DDBJ whole genome shotgun (WGS) entry which is preliminary data.</text>
</comment>
<dbReference type="InterPro" id="IPR009057">
    <property type="entry name" value="Homeodomain-like_sf"/>
</dbReference>
<dbReference type="PROSITE" id="PS50977">
    <property type="entry name" value="HTH_TETR_2"/>
    <property type="match status" value="1"/>
</dbReference>
<dbReference type="Pfam" id="PF00440">
    <property type="entry name" value="TetR_N"/>
    <property type="match status" value="1"/>
</dbReference>
<dbReference type="Proteomes" id="UP000627521">
    <property type="component" value="Unassembled WGS sequence"/>
</dbReference>
<evidence type="ECO:0000313" key="4">
    <source>
        <dbReference type="EMBL" id="MBD3862945.1"/>
    </source>
</evidence>
<dbReference type="SUPFAM" id="SSF46689">
    <property type="entry name" value="Homeodomain-like"/>
    <property type="match status" value="1"/>
</dbReference>
<evidence type="ECO:0000256" key="2">
    <source>
        <dbReference type="PROSITE-ProRule" id="PRU00335"/>
    </source>
</evidence>
<keyword evidence="5" id="KW-1185">Reference proteome</keyword>
<dbReference type="RefSeq" id="WP_191099377.1">
    <property type="nucleotide sequence ID" value="NZ_JACXXF010000002.1"/>
</dbReference>
<reference evidence="4 5" key="1">
    <citation type="submission" date="2020-09" db="EMBL/GenBank/DDBJ databases">
        <title>Bacillus nautilus sp. nov., Chryseoglobus crepusculi sp. nov, and Psychrobacter noctis sp. nov., isolated from deep-sea sponges from the equatorial Atlantic.</title>
        <authorList>
            <person name="Stennett H.L."/>
            <person name="Williams S.E."/>
        </authorList>
    </citation>
    <scope>NUCLEOTIDE SEQUENCE [LARGE SCALE GENOMIC DNA]</scope>
    <source>
        <strain evidence="4 5">28M-24</strain>
    </source>
</reference>
<dbReference type="InterPro" id="IPR001647">
    <property type="entry name" value="HTH_TetR"/>
</dbReference>
<accession>A0ABR8LSY5</accession>
<dbReference type="InterPro" id="IPR050109">
    <property type="entry name" value="HTH-type_TetR-like_transc_reg"/>
</dbReference>
<evidence type="ECO:0000259" key="3">
    <source>
        <dbReference type="PROSITE" id="PS50977"/>
    </source>
</evidence>
<organism evidence="4 5">
    <name type="scientific">Olleya marilimosa</name>
    <dbReference type="NCBI Taxonomy" id="272164"/>
    <lineage>
        <taxon>Bacteria</taxon>
        <taxon>Pseudomonadati</taxon>
        <taxon>Bacteroidota</taxon>
        <taxon>Flavobacteriia</taxon>
        <taxon>Flavobacteriales</taxon>
        <taxon>Flavobacteriaceae</taxon>
    </lineage>
</organism>